<evidence type="ECO:0000313" key="1">
    <source>
        <dbReference type="EMBL" id="MEQ2206023.1"/>
    </source>
</evidence>
<organism evidence="1 2">
    <name type="scientific">Xenoophorus captivus</name>
    <dbReference type="NCBI Taxonomy" id="1517983"/>
    <lineage>
        <taxon>Eukaryota</taxon>
        <taxon>Metazoa</taxon>
        <taxon>Chordata</taxon>
        <taxon>Craniata</taxon>
        <taxon>Vertebrata</taxon>
        <taxon>Euteleostomi</taxon>
        <taxon>Actinopterygii</taxon>
        <taxon>Neopterygii</taxon>
        <taxon>Teleostei</taxon>
        <taxon>Neoteleostei</taxon>
        <taxon>Acanthomorphata</taxon>
        <taxon>Ovalentaria</taxon>
        <taxon>Atherinomorphae</taxon>
        <taxon>Cyprinodontiformes</taxon>
        <taxon>Goodeidae</taxon>
        <taxon>Xenoophorus</taxon>
    </lineage>
</organism>
<comment type="caution">
    <text evidence="1">The sequence shown here is derived from an EMBL/GenBank/DDBJ whole genome shotgun (WGS) entry which is preliminary data.</text>
</comment>
<proteinExistence type="predicted"/>
<gene>
    <name evidence="1" type="ORF">XENOCAPTIV_021089</name>
</gene>
<keyword evidence="2" id="KW-1185">Reference proteome</keyword>
<name>A0ABV0RET9_9TELE</name>
<dbReference type="EMBL" id="JAHRIN010042468">
    <property type="protein sequence ID" value="MEQ2206023.1"/>
    <property type="molecule type" value="Genomic_DNA"/>
</dbReference>
<protein>
    <submittedName>
        <fullName evidence="1">Uncharacterized protein</fullName>
    </submittedName>
</protein>
<sequence length="116" mass="13014">RDRYAYKIHLPETVEQLRKICVILVKCCLSPRVQCWLLFPATNLTPTMGTLPRSCMTSQMTPPPQVNPTVECRHVIGVAVVISDISSCLFDVRSVMQHTNMILLPRETKHPGLGSV</sequence>
<reference evidence="1 2" key="1">
    <citation type="submission" date="2021-06" db="EMBL/GenBank/DDBJ databases">
        <authorList>
            <person name="Palmer J.M."/>
        </authorList>
    </citation>
    <scope>NUCLEOTIDE SEQUENCE [LARGE SCALE GENOMIC DNA]</scope>
    <source>
        <strain evidence="1 2">XC_2019</strain>
        <tissue evidence="1">Muscle</tissue>
    </source>
</reference>
<feature type="non-terminal residue" evidence="1">
    <location>
        <position position="1"/>
    </location>
</feature>
<dbReference type="Proteomes" id="UP001434883">
    <property type="component" value="Unassembled WGS sequence"/>
</dbReference>
<accession>A0ABV0RET9</accession>
<evidence type="ECO:0000313" key="2">
    <source>
        <dbReference type="Proteomes" id="UP001434883"/>
    </source>
</evidence>